<feature type="compositionally biased region" description="Pro residues" evidence="1">
    <location>
        <begin position="33"/>
        <end position="66"/>
    </location>
</feature>
<organism evidence="3 4">
    <name type="scientific">Nannocystis exedens</name>
    <dbReference type="NCBI Taxonomy" id="54"/>
    <lineage>
        <taxon>Bacteria</taxon>
        <taxon>Pseudomonadati</taxon>
        <taxon>Myxococcota</taxon>
        <taxon>Polyangia</taxon>
        <taxon>Nannocystales</taxon>
        <taxon>Nannocystaceae</taxon>
        <taxon>Nannocystis</taxon>
    </lineage>
</organism>
<feature type="chain" id="PRO_5011589290" evidence="2">
    <location>
        <begin position="19"/>
        <end position="300"/>
    </location>
</feature>
<feature type="region of interest" description="Disordered" evidence="1">
    <location>
        <begin position="19"/>
        <end position="70"/>
    </location>
</feature>
<name>A0A1I2HPN9_9BACT</name>
<accession>A0A1I2HPN9</accession>
<dbReference type="EMBL" id="FOMX01000045">
    <property type="protein sequence ID" value="SFF31393.1"/>
    <property type="molecule type" value="Genomic_DNA"/>
</dbReference>
<evidence type="ECO:0000256" key="2">
    <source>
        <dbReference type="SAM" id="SignalP"/>
    </source>
</evidence>
<evidence type="ECO:0000256" key="1">
    <source>
        <dbReference type="SAM" id="MobiDB-lite"/>
    </source>
</evidence>
<sequence>MRTILLVASIALACTLRAQEAAPDTKPVDTKPVAPPAPAAPPAPPTPPAPPAPPPVADPPAAPAPAAPATWLAGPDRYQLPTKVGCLEAEEGGPFCGVHVIDLEGDKTTTLLSRDRKTWVVRAGKAETPTTVEFVKTPRPAGLLKRVEPPFKSPGSGSTVAVEPAHPLLPEPFELAAVRSFLDDFALVGDKLYGIGLVEETRLLEIDPASRSFVAVDLAGKSPLAVFPHGSELALYLSGGRKKSVATFDPSARKLLRKLEIPRDLEPECRRTHHYYDEEAVYFVSAAGRFYVSFSCYPDA</sequence>
<evidence type="ECO:0000313" key="3">
    <source>
        <dbReference type="EMBL" id="SFF31393.1"/>
    </source>
</evidence>
<dbReference type="RefSeq" id="WP_143141358.1">
    <property type="nucleotide sequence ID" value="NZ_FOMX01000045.1"/>
</dbReference>
<reference evidence="4" key="1">
    <citation type="submission" date="2016-10" db="EMBL/GenBank/DDBJ databases">
        <authorList>
            <person name="Varghese N."/>
            <person name="Submissions S."/>
        </authorList>
    </citation>
    <scope>NUCLEOTIDE SEQUENCE [LARGE SCALE GENOMIC DNA]</scope>
    <source>
        <strain evidence="4">ATCC 25963</strain>
    </source>
</reference>
<keyword evidence="2" id="KW-0732">Signal</keyword>
<dbReference type="AlphaFoldDB" id="A0A1I2HPN9"/>
<proteinExistence type="predicted"/>
<dbReference type="Proteomes" id="UP000199400">
    <property type="component" value="Unassembled WGS sequence"/>
</dbReference>
<feature type="signal peptide" evidence="2">
    <location>
        <begin position="1"/>
        <end position="18"/>
    </location>
</feature>
<gene>
    <name evidence="3" type="ORF">SAMN02745121_08094</name>
</gene>
<protein>
    <submittedName>
        <fullName evidence="3">Uncharacterized protein</fullName>
    </submittedName>
</protein>
<evidence type="ECO:0000313" key="4">
    <source>
        <dbReference type="Proteomes" id="UP000199400"/>
    </source>
</evidence>
<keyword evidence="4" id="KW-1185">Reference proteome</keyword>